<comment type="caution">
    <text evidence="2">The sequence shown here is derived from an EMBL/GenBank/DDBJ whole genome shotgun (WGS) entry which is preliminary data.</text>
</comment>
<sequence length="65" mass="7435">MKLMKLRMGIISRKDNLLPVNEGVTVETATYIDITMAVLTDGAYLRSASLVRDFFFYRLLQACFL</sequence>
<dbReference type="EMBL" id="AAHCRV010000056">
    <property type="protein sequence ID" value="EBU6392201.1"/>
    <property type="molecule type" value="Genomic_DNA"/>
</dbReference>
<dbReference type="AlphaFoldDB" id="A0A5I0FQW5"/>
<evidence type="ECO:0000313" key="3">
    <source>
        <dbReference type="EMBL" id="HAC6990149.1"/>
    </source>
</evidence>
<reference evidence="2" key="3">
    <citation type="submission" date="2018-07" db="EMBL/GenBank/DDBJ databases">
        <authorList>
            <person name="Ashton P.M."/>
            <person name="Dallman T."/>
            <person name="Nair S."/>
            <person name="De Pinna E."/>
            <person name="Peters T."/>
            <person name="Grant K."/>
        </authorList>
    </citation>
    <scope>NUCLEOTIDE SEQUENCE</scope>
    <source>
        <strain evidence="1">161071</strain>
        <strain evidence="2">307234</strain>
    </source>
</reference>
<evidence type="ECO:0000313" key="1">
    <source>
        <dbReference type="EMBL" id="EBU6392201.1"/>
    </source>
</evidence>
<name>A0A5I0FQW5_SALET</name>
<organism evidence="2">
    <name type="scientific">Salmonella enterica subsp. enterica serovar Napoli</name>
    <dbReference type="NCBI Taxonomy" id="1151001"/>
    <lineage>
        <taxon>Bacteria</taxon>
        <taxon>Pseudomonadati</taxon>
        <taxon>Pseudomonadota</taxon>
        <taxon>Gammaproteobacteria</taxon>
        <taxon>Enterobacterales</taxon>
        <taxon>Enterobacteriaceae</taxon>
        <taxon>Salmonella</taxon>
    </lineage>
</organism>
<dbReference type="EMBL" id="AAHMAG010000056">
    <property type="protein sequence ID" value="EBX7091501.1"/>
    <property type="molecule type" value="Genomic_DNA"/>
</dbReference>
<reference evidence="3" key="2">
    <citation type="submission" date="2018-07" db="EMBL/GenBank/DDBJ databases">
        <authorList>
            <consortium name="NCBI Pathogen Detection Project"/>
        </authorList>
    </citation>
    <scope>NUCLEOTIDE SEQUENCE</scope>
    <source>
        <strain evidence="3">Salmonella enterica</strain>
    </source>
</reference>
<protein>
    <submittedName>
        <fullName evidence="2">Uncharacterized protein</fullName>
    </submittedName>
</protein>
<evidence type="ECO:0000313" key="2">
    <source>
        <dbReference type="EMBL" id="EBX7091501.1"/>
    </source>
</evidence>
<proteinExistence type="predicted"/>
<reference evidence="3" key="1">
    <citation type="journal article" date="2018" name="Genome Biol.">
        <title>SKESA: strategic k-mer extension for scrupulous assemblies.</title>
        <authorList>
            <person name="Souvorov A."/>
            <person name="Agarwala R."/>
            <person name="Lipman D.J."/>
        </authorList>
    </citation>
    <scope>NUCLEOTIDE SEQUENCE</scope>
    <source>
        <strain evidence="3">Salmonella enterica</strain>
    </source>
</reference>
<gene>
    <name evidence="1" type="ORF">DRA33_19250</name>
    <name evidence="2" type="ORF">DS367_19975</name>
    <name evidence="3" type="ORF">G0E06_18545</name>
</gene>
<dbReference type="EMBL" id="DAAMKA010000058">
    <property type="protein sequence ID" value="HAC6990149.1"/>
    <property type="molecule type" value="Genomic_DNA"/>
</dbReference>
<accession>A0A5I0FQW5</accession>